<dbReference type="EMBL" id="CP144056">
    <property type="protein sequence ID" value="WWD19319.1"/>
    <property type="molecule type" value="Genomic_DNA"/>
</dbReference>
<dbReference type="KEGG" id="ksn:43585827"/>
<evidence type="ECO:0000256" key="2">
    <source>
        <dbReference type="ARBA" id="ARBA00022703"/>
    </source>
</evidence>
<name>A0AAJ8LLJ0_9TREE</name>
<evidence type="ECO:0000313" key="5">
    <source>
        <dbReference type="Proteomes" id="UP000322225"/>
    </source>
</evidence>
<gene>
    <name evidence="4" type="ORF">CI109_103777</name>
</gene>
<dbReference type="Pfam" id="PF05918">
    <property type="entry name" value="API5"/>
    <property type="match status" value="1"/>
</dbReference>
<dbReference type="SUPFAM" id="SSF48371">
    <property type="entry name" value="ARM repeat"/>
    <property type="match status" value="1"/>
</dbReference>
<reference evidence="4" key="1">
    <citation type="submission" date="2017-08" db="EMBL/GenBank/DDBJ databases">
        <authorList>
            <person name="Cuomo C."/>
            <person name="Billmyre B."/>
            <person name="Heitman J."/>
        </authorList>
    </citation>
    <scope>NUCLEOTIDE SEQUENCE</scope>
    <source>
        <strain evidence="4">CBS 12478</strain>
    </source>
</reference>
<organism evidence="4 5">
    <name type="scientific">Kwoniella shandongensis</name>
    <dbReference type="NCBI Taxonomy" id="1734106"/>
    <lineage>
        <taxon>Eukaryota</taxon>
        <taxon>Fungi</taxon>
        <taxon>Dikarya</taxon>
        <taxon>Basidiomycota</taxon>
        <taxon>Agaricomycotina</taxon>
        <taxon>Tremellomycetes</taxon>
        <taxon>Tremellales</taxon>
        <taxon>Cryptococcaceae</taxon>
        <taxon>Kwoniella</taxon>
    </lineage>
</organism>
<feature type="compositionally biased region" description="Low complexity" evidence="3">
    <location>
        <begin position="633"/>
        <end position="652"/>
    </location>
</feature>
<feature type="compositionally biased region" description="Gly residues" evidence="3">
    <location>
        <begin position="990"/>
        <end position="1022"/>
    </location>
</feature>
<feature type="compositionally biased region" description="Polar residues" evidence="3">
    <location>
        <begin position="548"/>
        <end position="563"/>
    </location>
</feature>
<dbReference type="GO" id="GO:0003723">
    <property type="term" value="F:RNA binding"/>
    <property type="evidence" value="ECO:0007669"/>
    <property type="project" value="TreeGrafter"/>
</dbReference>
<proteinExistence type="inferred from homology"/>
<evidence type="ECO:0000256" key="1">
    <source>
        <dbReference type="ARBA" id="ARBA00009515"/>
    </source>
</evidence>
<feature type="region of interest" description="Disordered" evidence="3">
    <location>
        <begin position="470"/>
        <end position="917"/>
    </location>
</feature>
<feature type="compositionally biased region" description="Low complexity" evidence="3">
    <location>
        <begin position="802"/>
        <end position="819"/>
    </location>
</feature>
<dbReference type="PANTHER" id="PTHR12758:SF19">
    <property type="entry name" value="APOPTOSIS INHIBITOR 5"/>
    <property type="match status" value="1"/>
</dbReference>
<evidence type="ECO:0000256" key="3">
    <source>
        <dbReference type="SAM" id="MobiDB-lite"/>
    </source>
</evidence>
<dbReference type="GeneID" id="43585827"/>
<dbReference type="GO" id="GO:0043066">
    <property type="term" value="P:negative regulation of apoptotic process"/>
    <property type="evidence" value="ECO:0007669"/>
    <property type="project" value="TreeGrafter"/>
</dbReference>
<feature type="compositionally biased region" description="Basic and acidic residues" evidence="3">
    <location>
        <begin position="783"/>
        <end position="796"/>
    </location>
</feature>
<dbReference type="PANTHER" id="PTHR12758">
    <property type="entry name" value="APOPTOSIS INHIBITOR 5-RELATED"/>
    <property type="match status" value="1"/>
</dbReference>
<feature type="compositionally biased region" description="Low complexity" evidence="3">
    <location>
        <begin position="473"/>
        <end position="483"/>
    </location>
</feature>
<dbReference type="RefSeq" id="XP_031863882.2">
    <property type="nucleotide sequence ID" value="XM_032001719.2"/>
</dbReference>
<feature type="region of interest" description="Disordered" evidence="3">
    <location>
        <begin position="963"/>
        <end position="1022"/>
    </location>
</feature>
<feature type="compositionally biased region" description="Low complexity" evidence="3">
    <location>
        <begin position="855"/>
        <end position="876"/>
    </location>
</feature>
<dbReference type="InterPro" id="IPR016024">
    <property type="entry name" value="ARM-type_fold"/>
</dbReference>
<feature type="compositionally biased region" description="Low complexity" evidence="3">
    <location>
        <begin position="688"/>
        <end position="699"/>
    </location>
</feature>
<comment type="similarity">
    <text evidence="1">Belongs to the API5 family.</text>
</comment>
<sequence length="1022" mass="108387">MFTPDPVLSSLHPLSGQRYKMSLQSEEAHRRARELLTAAVAPNSTVEARRLFHQHLISLPTTSPSATYEAKVFFGYLVSKFFAEFEDLQDDAIDALLDLCEDEEERVRIVGIKGLGPTGRADPRWVRGNTGVLLQLLASQPQELKYVRESLRTLLSVSPLDVFSVIVDDCRAQSEDETGASRRNIIDFTYSEVEQERKTILESGNHVDVENVFREGFLEVLAMDKGVGKEEKEKIVKMLGALSTVSGVNATDETREAFLRGLIKTIPASARSNVEESRPLIVLFKEFIDKTTSTSKTTLDPRLPLLFLATHGAAVIKLGMEKSEPIFRSLVESLKVWVEGSIKLWRNNKSAGDLSEATLVPRVLETALPPFIDACDALGRIGNLANVGGLLEQLLYPMYRLATFNRDCRRDCIRSHEAKRLLDLAREAKSVERRLAKGTIELERWRNIVDMFEILGNDKYKIEKIVPSWEAPSSSNSSIQNSQPPRPQGSAAGRVDVPPSAPRGPKGVASNQTFTPPSGPRGPTPGPSFTAGSGYLTRAPSGPRQGDGVTQASERPTNGLSSGPISIPHSMPSAPPAPSSSIAHSPPRRLPTPPSKQAVNAKKSPTPSARPPTPPLPPSQPLEAGPSKASNGISIRNAASSSTRNSNASPTTQRTPSSVPSLSIRNASKTTAAPASQTSNGNGAPTASQSSESTRRVSSLADRLGVSTSSPSPTNKRPRERDEPSSEGTNGQNNKRPTITKIESPLSDKTPSKVDTGANKPSLLSRLASRDAIASDSPLSAKRAKEEPKMSLRDRLNGGAGSSSSPSPKLTATSTPPTSESIPKAGLSILNRATPSSHPDSRNQQSKPSLSILNRATITSTPTSTLTPRATSTATSGAGSVKGISILNRSVSSSSSSTKDKIPQPSAVITSTPDDDGEVIVRKGRGFRARTPDGIDIIMAEPTTSLAKPISGAPPNLGIGFGASQIQGPGQSQGQGVGNGNGSGSLAARLGGGARNGTIGTGVGIRGRGGLVRPNGFGGRGR</sequence>
<feature type="compositionally biased region" description="Polar residues" evidence="3">
    <location>
        <begin position="653"/>
        <end position="687"/>
    </location>
</feature>
<accession>A0AAJ8LLJ0</accession>
<feature type="compositionally biased region" description="Pro residues" evidence="3">
    <location>
        <begin position="608"/>
        <end position="620"/>
    </location>
</feature>
<keyword evidence="5" id="KW-1185">Reference proteome</keyword>
<dbReference type="Proteomes" id="UP000322225">
    <property type="component" value="Chromosome 6"/>
</dbReference>
<protein>
    <submittedName>
        <fullName evidence="4">Uncharacterized protein</fullName>
    </submittedName>
</protein>
<dbReference type="GO" id="GO:0005634">
    <property type="term" value="C:nucleus"/>
    <property type="evidence" value="ECO:0007669"/>
    <property type="project" value="TreeGrafter"/>
</dbReference>
<dbReference type="InterPro" id="IPR008383">
    <property type="entry name" value="API5"/>
</dbReference>
<dbReference type="GO" id="GO:0006915">
    <property type="term" value="P:apoptotic process"/>
    <property type="evidence" value="ECO:0007669"/>
    <property type="project" value="UniProtKB-KW"/>
</dbReference>
<reference evidence="4" key="2">
    <citation type="submission" date="2024-01" db="EMBL/GenBank/DDBJ databases">
        <title>Comparative genomics of Cryptococcus and Kwoniella reveals pathogenesis evolution and contrasting modes of karyotype evolution via chromosome fusion or intercentromeric recombination.</title>
        <authorList>
            <person name="Coelho M.A."/>
            <person name="David-Palma M."/>
            <person name="Shea T."/>
            <person name="Bowers K."/>
            <person name="McGinley-Smith S."/>
            <person name="Mohammad A.W."/>
            <person name="Gnirke A."/>
            <person name="Yurkov A.M."/>
            <person name="Nowrousian M."/>
            <person name="Sun S."/>
            <person name="Cuomo C.A."/>
            <person name="Heitman J."/>
        </authorList>
    </citation>
    <scope>NUCLEOTIDE SEQUENCE</scope>
    <source>
        <strain evidence="4">CBS 12478</strain>
    </source>
</reference>
<evidence type="ECO:0000313" key="4">
    <source>
        <dbReference type="EMBL" id="WWD19319.1"/>
    </source>
</evidence>
<feature type="compositionally biased region" description="Polar residues" evidence="3">
    <location>
        <begin position="726"/>
        <end position="737"/>
    </location>
</feature>
<feature type="compositionally biased region" description="Gly residues" evidence="3">
    <location>
        <begin position="971"/>
        <end position="983"/>
    </location>
</feature>
<keyword evidence="2" id="KW-0053">Apoptosis</keyword>
<dbReference type="AlphaFoldDB" id="A0AAJ8LLJ0"/>
<feature type="compositionally biased region" description="Pro residues" evidence="3">
    <location>
        <begin position="517"/>
        <end position="526"/>
    </location>
</feature>
<feature type="compositionally biased region" description="Polar residues" evidence="3">
    <location>
        <begin position="831"/>
        <end position="854"/>
    </location>
</feature>
<feature type="compositionally biased region" description="Polar residues" evidence="3">
    <location>
        <begin position="706"/>
        <end position="715"/>
    </location>
</feature>